<sequence length="147" mass="16007">MKDLAEIDGAIKWLGVQYKTILGPEQTGGAMSIVDSWSPASSGPPRHVHQNEDETFVILTGACKFWLEGQEFTASAGESVFIPRGKEHTFKVTDDGPCRHLVILTPGGFEGFFADMAAGQCRIPEDMPAIEESAKRHNMTFTGPPLD</sequence>
<dbReference type="Gene3D" id="2.60.120.10">
    <property type="entry name" value="Jelly Rolls"/>
    <property type="match status" value="1"/>
</dbReference>
<dbReference type="Proteomes" id="UP000198440">
    <property type="component" value="Unassembled WGS sequence"/>
</dbReference>
<reference evidence="2 3" key="1">
    <citation type="submission" date="2017-06" db="EMBL/GenBank/DDBJ databases">
        <authorList>
            <person name="Kim H.J."/>
            <person name="Triplett B.A."/>
        </authorList>
    </citation>
    <scope>NUCLEOTIDE SEQUENCE [LARGE SCALE GENOMIC DNA]</scope>
    <source>
        <strain evidence="2 3">DSM 11445</strain>
    </source>
</reference>
<proteinExistence type="predicted"/>
<dbReference type="RefSeq" id="WP_089278767.1">
    <property type="nucleotide sequence ID" value="NZ_FZON01000031.1"/>
</dbReference>
<accession>A0A239H736</accession>
<name>A0A239H736_9RHOB</name>
<evidence type="ECO:0000313" key="3">
    <source>
        <dbReference type="Proteomes" id="UP000198440"/>
    </source>
</evidence>
<dbReference type="PANTHER" id="PTHR36440:SF1">
    <property type="entry name" value="PUTATIVE (AFU_ORTHOLOGUE AFUA_8G07350)-RELATED"/>
    <property type="match status" value="1"/>
</dbReference>
<dbReference type="InterPro" id="IPR013096">
    <property type="entry name" value="Cupin_2"/>
</dbReference>
<evidence type="ECO:0000259" key="1">
    <source>
        <dbReference type="Pfam" id="PF07883"/>
    </source>
</evidence>
<dbReference type="AlphaFoldDB" id="A0A239H736"/>
<dbReference type="PANTHER" id="PTHR36440">
    <property type="entry name" value="PUTATIVE (AFU_ORTHOLOGUE AFUA_8G07350)-RELATED"/>
    <property type="match status" value="1"/>
</dbReference>
<protein>
    <submittedName>
        <fullName evidence="2">Cupin domain-containing protein</fullName>
    </submittedName>
</protein>
<organism evidence="2 3">
    <name type="scientific">Antarctobacter heliothermus</name>
    <dbReference type="NCBI Taxonomy" id="74033"/>
    <lineage>
        <taxon>Bacteria</taxon>
        <taxon>Pseudomonadati</taxon>
        <taxon>Pseudomonadota</taxon>
        <taxon>Alphaproteobacteria</taxon>
        <taxon>Rhodobacterales</taxon>
        <taxon>Roseobacteraceae</taxon>
        <taxon>Antarctobacter</taxon>
    </lineage>
</organism>
<dbReference type="SUPFAM" id="SSF51182">
    <property type="entry name" value="RmlC-like cupins"/>
    <property type="match status" value="1"/>
</dbReference>
<feature type="domain" description="Cupin type-2" evidence="1">
    <location>
        <begin position="41"/>
        <end position="103"/>
    </location>
</feature>
<gene>
    <name evidence="2" type="ORF">SAMN04488078_103135</name>
</gene>
<dbReference type="EMBL" id="FZON01000031">
    <property type="protein sequence ID" value="SNS77042.1"/>
    <property type="molecule type" value="Genomic_DNA"/>
</dbReference>
<evidence type="ECO:0000313" key="2">
    <source>
        <dbReference type="EMBL" id="SNS77042.1"/>
    </source>
</evidence>
<dbReference type="InterPro" id="IPR014710">
    <property type="entry name" value="RmlC-like_jellyroll"/>
</dbReference>
<dbReference type="InterPro" id="IPR011051">
    <property type="entry name" value="RmlC_Cupin_sf"/>
</dbReference>
<dbReference type="Pfam" id="PF07883">
    <property type="entry name" value="Cupin_2"/>
    <property type="match status" value="1"/>
</dbReference>
<dbReference type="InterPro" id="IPR053146">
    <property type="entry name" value="QDO-like"/>
</dbReference>
<dbReference type="OrthoDB" id="9798709at2"/>